<dbReference type="InterPro" id="IPR014025">
    <property type="entry name" value="Glutaredoxin_subgr"/>
</dbReference>
<dbReference type="PRINTS" id="PR00160">
    <property type="entry name" value="GLUTAREDOXIN"/>
</dbReference>
<evidence type="ECO:0000256" key="1">
    <source>
        <dbReference type="ARBA" id="ARBA00007787"/>
    </source>
</evidence>
<dbReference type="InterPro" id="IPR002109">
    <property type="entry name" value="Glutaredoxin"/>
</dbReference>
<evidence type="ECO:0000256" key="3">
    <source>
        <dbReference type="ARBA" id="ARBA00022982"/>
    </source>
</evidence>
<dbReference type="OrthoDB" id="9814618at2"/>
<dbReference type="GO" id="GO:0015035">
    <property type="term" value="F:protein-disulfide reductase activity"/>
    <property type="evidence" value="ECO:0007669"/>
    <property type="project" value="TreeGrafter"/>
</dbReference>
<keyword evidence="2" id="KW-0813">Transport</keyword>
<protein>
    <submittedName>
        <fullName evidence="7">Glutaredoxin, GrxC</fullName>
    </submittedName>
</protein>
<keyword evidence="8" id="KW-1185">Reference proteome</keyword>
<sequence>MGTFPLPDAIDKDVVIYLTPWCPYCMAARRLLDTRKVSYEVVDVTGNAAARTWMRQNTGQSTVPQIFIKGESIGGFDELSTLDQRGGLREMLA</sequence>
<dbReference type="InterPro" id="IPR036249">
    <property type="entry name" value="Thioredoxin-like_sf"/>
</dbReference>
<dbReference type="PROSITE" id="PS51354">
    <property type="entry name" value="GLUTAREDOXIN_2"/>
    <property type="match status" value="1"/>
</dbReference>
<dbReference type="PROSITE" id="PS00195">
    <property type="entry name" value="GLUTAREDOXIN_1"/>
    <property type="match status" value="1"/>
</dbReference>
<dbReference type="eggNOG" id="COG0695">
    <property type="taxonomic scope" value="Bacteria"/>
</dbReference>
<proteinExistence type="inferred from homology"/>
<evidence type="ECO:0000313" key="7">
    <source>
        <dbReference type="EMBL" id="EDM80096.1"/>
    </source>
</evidence>
<evidence type="ECO:0000256" key="2">
    <source>
        <dbReference type="ARBA" id="ARBA00022448"/>
    </source>
</evidence>
<dbReference type="RefSeq" id="WP_006970655.1">
    <property type="nucleotide sequence ID" value="NZ_ABCS01000013.1"/>
</dbReference>
<gene>
    <name evidence="7" type="ORF">PPSIR1_35637</name>
</gene>
<dbReference type="InterPro" id="IPR011767">
    <property type="entry name" value="GLR_AS"/>
</dbReference>
<dbReference type="Proteomes" id="UP000005801">
    <property type="component" value="Unassembled WGS sequence"/>
</dbReference>
<dbReference type="PANTHER" id="PTHR46679:SF1">
    <property type="entry name" value="GLUTAREDOXIN-2, MITOCHONDRIAL"/>
    <property type="match status" value="1"/>
</dbReference>
<evidence type="ECO:0000259" key="6">
    <source>
        <dbReference type="Pfam" id="PF00462"/>
    </source>
</evidence>
<keyword evidence="4" id="KW-1015">Disulfide bond</keyword>
<keyword evidence="5" id="KW-0676">Redox-active center</keyword>
<evidence type="ECO:0000256" key="4">
    <source>
        <dbReference type="ARBA" id="ARBA00023157"/>
    </source>
</evidence>
<reference evidence="7 8" key="1">
    <citation type="submission" date="2007-06" db="EMBL/GenBank/DDBJ databases">
        <authorList>
            <person name="Shimkets L."/>
            <person name="Ferriera S."/>
            <person name="Johnson J."/>
            <person name="Kravitz S."/>
            <person name="Beeson K."/>
            <person name="Sutton G."/>
            <person name="Rogers Y.-H."/>
            <person name="Friedman R."/>
            <person name="Frazier M."/>
            <person name="Venter J.C."/>
        </authorList>
    </citation>
    <scope>NUCLEOTIDE SEQUENCE [LARGE SCALE GENOMIC DNA]</scope>
    <source>
        <strain evidence="7 8">SIR-1</strain>
    </source>
</reference>
<feature type="domain" description="Glutaredoxin" evidence="6">
    <location>
        <begin position="14"/>
        <end position="73"/>
    </location>
</feature>
<keyword evidence="3" id="KW-0249">Electron transport</keyword>
<evidence type="ECO:0000313" key="8">
    <source>
        <dbReference type="Proteomes" id="UP000005801"/>
    </source>
</evidence>
<comment type="caution">
    <text evidence="7">The sequence shown here is derived from an EMBL/GenBank/DDBJ whole genome shotgun (WGS) entry which is preliminary data.</text>
</comment>
<dbReference type="PANTHER" id="PTHR46679">
    <property type="match status" value="1"/>
</dbReference>
<organism evidence="7 8">
    <name type="scientific">Plesiocystis pacifica SIR-1</name>
    <dbReference type="NCBI Taxonomy" id="391625"/>
    <lineage>
        <taxon>Bacteria</taxon>
        <taxon>Pseudomonadati</taxon>
        <taxon>Myxococcota</taxon>
        <taxon>Polyangia</taxon>
        <taxon>Nannocystales</taxon>
        <taxon>Nannocystaceae</taxon>
        <taxon>Plesiocystis</taxon>
    </lineage>
</organism>
<dbReference type="Gene3D" id="3.40.30.10">
    <property type="entry name" value="Glutaredoxin"/>
    <property type="match status" value="1"/>
</dbReference>
<accession>A6G1Q6</accession>
<comment type="similarity">
    <text evidence="1">Belongs to the glutaredoxin family.</text>
</comment>
<dbReference type="Pfam" id="PF00462">
    <property type="entry name" value="Glutaredoxin"/>
    <property type="match status" value="1"/>
</dbReference>
<dbReference type="CDD" id="cd02066">
    <property type="entry name" value="GRX_family"/>
    <property type="match status" value="1"/>
</dbReference>
<name>A6G1Q6_9BACT</name>
<dbReference type="EMBL" id="ABCS01000013">
    <property type="protein sequence ID" value="EDM80096.1"/>
    <property type="molecule type" value="Genomic_DNA"/>
</dbReference>
<dbReference type="SUPFAM" id="SSF52833">
    <property type="entry name" value="Thioredoxin-like"/>
    <property type="match status" value="1"/>
</dbReference>
<evidence type="ECO:0000256" key="5">
    <source>
        <dbReference type="ARBA" id="ARBA00023284"/>
    </source>
</evidence>
<dbReference type="STRING" id="391625.PPSIR1_35637"/>
<dbReference type="AlphaFoldDB" id="A6G1Q6"/>